<dbReference type="Gene3D" id="3.30.428.10">
    <property type="entry name" value="HIT-like"/>
    <property type="match status" value="1"/>
</dbReference>
<proteinExistence type="predicted"/>
<dbReference type="InterPro" id="IPR039384">
    <property type="entry name" value="HINT"/>
</dbReference>
<dbReference type="PANTHER" id="PTHR46648">
    <property type="entry name" value="HIT FAMILY PROTEIN 1"/>
    <property type="match status" value="1"/>
</dbReference>
<dbReference type="AlphaFoldDB" id="A0A1R4JCT5"/>
<evidence type="ECO:0000259" key="4">
    <source>
        <dbReference type="PROSITE" id="PS51084"/>
    </source>
</evidence>
<organism evidence="5 6">
    <name type="scientific">Marinilactibacillus psychrotolerans 42ea</name>
    <dbReference type="NCBI Taxonomy" id="1255609"/>
    <lineage>
        <taxon>Bacteria</taxon>
        <taxon>Bacillati</taxon>
        <taxon>Bacillota</taxon>
        <taxon>Bacilli</taxon>
        <taxon>Lactobacillales</taxon>
        <taxon>Carnobacteriaceae</taxon>
        <taxon>Marinilactibacillus</taxon>
    </lineage>
</organism>
<dbReference type="SUPFAM" id="SSF54197">
    <property type="entry name" value="HIT-like"/>
    <property type="match status" value="1"/>
</dbReference>
<dbReference type="PANTHER" id="PTHR46648:SF1">
    <property type="entry name" value="ADENOSINE 5'-MONOPHOSPHORAMIDASE HNT1"/>
    <property type="match status" value="1"/>
</dbReference>
<dbReference type="Proteomes" id="UP000195611">
    <property type="component" value="Unassembled WGS sequence"/>
</dbReference>
<evidence type="ECO:0000256" key="1">
    <source>
        <dbReference type="PIRSR" id="PIRSR601310-1"/>
    </source>
</evidence>
<name>A0A1R4JCT5_9LACT</name>
<gene>
    <name evidence="5" type="ORF">FM115_04900</name>
</gene>
<evidence type="ECO:0000256" key="2">
    <source>
        <dbReference type="PIRSR" id="PIRSR601310-3"/>
    </source>
</evidence>
<dbReference type="GO" id="GO:0003824">
    <property type="term" value="F:catalytic activity"/>
    <property type="evidence" value="ECO:0007669"/>
    <property type="project" value="InterPro"/>
</dbReference>
<feature type="domain" description="HIT" evidence="4">
    <location>
        <begin position="5"/>
        <end position="113"/>
    </location>
</feature>
<dbReference type="RefSeq" id="WP_087057908.1">
    <property type="nucleotide sequence ID" value="NZ_FUKW01000074.1"/>
</dbReference>
<dbReference type="InterPro" id="IPR019808">
    <property type="entry name" value="Histidine_triad_CS"/>
</dbReference>
<protein>
    <submittedName>
        <fullName evidence="5">Histidine triad (HIT) nucleotide-binding protein, similarity with At5g48545 and yeast YDL125C (HNT1)</fullName>
    </submittedName>
</protein>
<dbReference type="PROSITE" id="PS51084">
    <property type="entry name" value="HIT_2"/>
    <property type="match status" value="1"/>
</dbReference>
<dbReference type="GO" id="GO:0009117">
    <property type="term" value="P:nucleotide metabolic process"/>
    <property type="evidence" value="ECO:0007669"/>
    <property type="project" value="TreeGrafter"/>
</dbReference>
<sequence length="144" mass="16390">MTDTIFAKIVSGEIPARKIYENEHVIAIMDLSQVTKGHTLVITKKPVRNIFDYDEELASNVFAVIPRIAKAIKNHNPDVKGLNILMNNEAVASQTIFHSHIHLLPRYGENDGFGLKWEDHSNEYTPEELDRIKEKLIKSLEGLK</sequence>
<dbReference type="PROSITE" id="PS00892">
    <property type="entry name" value="HIT_1"/>
    <property type="match status" value="1"/>
</dbReference>
<evidence type="ECO:0000313" key="6">
    <source>
        <dbReference type="Proteomes" id="UP000195611"/>
    </source>
</evidence>
<dbReference type="EMBL" id="FUKW01000074">
    <property type="protein sequence ID" value="SJN29857.1"/>
    <property type="molecule type" value="Genomic_DNA"/>
</dbReference>
<dbReference type="PRINTS" id="PR00332">
    <property type="entry name" value="HISTRIAD"/>
</dbReference>
<accession>A0A1R4JCT5</accession>
<evidence type="ECO:0000313" key="5">
    <source>
        <dbReference type="EMBL" id="SJN29857.1"/>
    </source>
</evidence>
<dbReference type="CDD" id="cd01277">
    <property type="entry name" value="HINT_subgroup"/>
    <property type="match status" value="1"/>
</dbReference>
<feature type="active site" description="Tele-AMP-histidine intermediate" evidence="1">
    <location>
        <position position="100"/>
    </location>
</feature>
<dbReference type="Pfam" id="PF01230">
    <property type="entry name" value="HIT"/>
    <property type="match status" value="1"/>
</dbReference>
<evidence type="ECO:0000256" key="3">
    <source>
        <dbReference type="PROSITE-ProRule" id="PRU00464"/>
    </source>
</evidence>
<reference evidence="5 6" key="1">
    <citation type="submission" date="2017-02" db="EMBL/GenBank/DDBJ databases">
        <authorList>
            <person name="Peterson S.W."/>
        </authorList>
    </citation>
    <scope>NUCLEOTIDE SEQUENCE [LARGE SCALE GENOMIC DNA]</scope>
    <source>
        <strain evidence="5 6">42ea</strain>
    </source>
</reference>
<dbReference type="InterPro" id="IPR001310">
    <property type="entry name" value="Histidine_triad_HIT"/>
</dbReference>
<dbReference type="InterPro" id="IPR036265">
    <property type="entry name" value="HIT-like_sf"/>
</dbReference>
<feature type="short sequence motif" description="Histidine triad motif" evidence="2 3">
    <location>
        <begin position="98"/>
        <end position="102"/>
    </location>
</feature>
<dbReference type="InterPro" id="IPR011146">
    <property type="entry name" value="HIT-like"/>
</dbReference>